<evidence type="ECO:0000256" key="1">
    <source>
        <dbReference type="SAM" id="Phobius"/>
    </source>
</evidence>
<evidence type="ECO:0000313" key="3">
    <source>
        <dbReference type="Proteomes" id="UP000243542"/>
    </source>
</evidence>
<dbReference type="RefSeq" id="WP_281258986.1">
    <property type="nucleotide sequence ID" value="NZ_JBIAKZ010000019.1"/>
</dbReference>
<organism evidence="2 3">
    <name type="scientific">Amycolatopsis sulphurea</name>
    <dbReference type="NCBI Taxonomy" id="76022"/>
    <lineage>
        <taxon>Bacteria</taxon>
        <taxon>Bacillati</taxon>
        <taxon>Actinomycetota</taxon>
        <taxon>Actinomycetes</taxon>
        <taxon>Pseudonocardiales</taxon>
        <taxon>Pseudonocardiaceae</taxon>
        <taxon>Amycolatopsis</taxon>
    </lineage>
</organism>
<dbReference type="EMBL" id="PDJK01000001">
    <property type="protein sequence ID" value="PFG56848.1"/>
    <property type="molecule type" value="Genomic_DNA"/>
</dbReference>
<keyword evidence="3" id="KW-1185">Reference proteome</keyword>
<reference evidence="2 3" key="1">
    <citation type="submission" date="2017-10" db="EMBL/GenBank/DDBJ databases">
        <title>Sequencing the genomes of 1000 actinobacteria strains.</title>
        <authorList>
            <person name="Klenk H.-P."/>
        </authorList>
    </citation>
    <scope>NUCLEOTIDE SEQUENCE [LARGE SCALE GENOMIC DNA]</scope>
    <source>
        <strain evidence="2 3">DSM 46092</strain>
    </source>
</reference>
<proteinExistence type="predicted"/>
<gene>
    <name evidence="2" type="ORF">ATK36_0380</name>
</gene>
<dbReference type="Proteomes" id="UP000243542">
    <property type="component" value="Unassembled WGS sequence"/>
</dbReference>
<protein>
    <submittedName>
        <fullName evidence="2">Uncharacterized protein</fullName>
    </submittedName>
</protein>
<dbReference type="AlphaFoldDB" id="A0A2A9G0A9"/>
<accession>A0A2A9G0A9</accession>
<feature type="transmembrane region" description="Helical" evidence="1">
    <location>
        <begin position="16"/>
        <end position="37"/>
    </location>
</feature>
<keyword evidence="1" id="KW-1133">Transmembrane helix</keyword>
<keyword evidence="1" id="KW-0812">Transmembrane</keyword>
<name>A0A2A9G0A9_9PSEU</name>
<sequence length="43" mass="4597">MTGEGAEILRHLVTDLLLKGLIVLAAVALMVLGAVLIRRRSGR</sequence>
<comment type="caution">
    <text evidence="2">The sequence shown here is derived from an EMBL/GenBank/DDBJ whole genome shotgun (WGS) entry which is preliminary data.</text>
</comment>
<evidence type="ECO:0000313" key="2">
    <source>
        <dbReference type="EMBL" id="PFG56848.1"/>
    </source>
</evidence>
<keyword evidence="1" id="KW-0472">Membrane</keyword>